<protein>
    <submittedName>
        <fullName evidence="1">Uncharacterized protein</fullName>
    </submittedName>
</protein>
<evidence type="ECO:0000313" key="1">
    <source>
        <dbReference type="EMBL" id="KGK98691.1"/>
    </source>
</evidence>
<gene>
    <name evidence="1" type="ORF">LI82_07530</name>
</gene>
<evidence type="ECO:0000313" key="2">
    <source>
        <dbReference type="Proteomes" id="UP000029859"/>
    </source>
</evidence>
<dbReference type="Proteomes" id="UP000029859">
    <property type="component" value="Unassembled WGS sequence"/>
</dbReference>
<accession>A0A099T3A7</accession>
<name>A0A099T3A7_METMT</name>
<dbReference type="EMBL" id="JRHO01000013">
    <property type="protein sequence ID" value="KGK98691.1"/>
    <property type="molecule type" value="Genomic_DNA"/>
</dbReference>
<dbReference type="AlphaFoldDB" id="A0A099T3A7"/>
<proteinExistence type="predicted"/>
<dbReference type="RefSeq" id="WP_048194540.1">
    <property type="nucleotide sequence ID" value="NZ_CAAGSM010000009.1"/>
</dbReference>
<reference evidence="1 2" key="1">
    <citation type="submission" date="2014-09" db="EMBL/GenBank/DDBJ databases">
        <title>Draft genome sequence of an obligately methylotrophic methanogen, Methanococcoides methylutens, isolated from marine sediment.</title>
        <authorList>
            <person name="Guan Y."/>
            <person name="Ngugi D.K."/>
            <person name="Blom J."/>
            <person name="Ali S."/>
            <person name="Ferry J.G."/>
            <person name="Stingl U."/>
        </authorList>
    </citation>
    <scope>NUCLEOTIDE SEQUENCE [LARGE SCALE GENOMIC DNA]</scope>
    <source>
        <strain evidence="1 2">DSM 2657</strain>
    </source>
</reference>
<comment type="caution">
    <text evidence="1">The sequence shown here is derived from an EMBL/GenBank/DDBJ whole genome shotgun (WGS) entry which is preliminary data.</text>
</comment>
<dbReference type="OrthoDB" id="142458at2157"/>
<organism evidence="1 2">
    <name type="scientific">Methanococcoides methylutens</name>
    <dbReference type="NCBI Taxonomy" id="2226"/>
    <lineage>
        <taxon>Archaea</taxon>
        <taxon>Methanobacteriati</taxon>
        <taxon>Methanobacteriota</taxon>
        <taxon>Stenosarchaea group</taxon>
        <taxon>Methanomicrobia</taxon>
        <taxon>Methanosarcinales</taxon>
        <taxon>Methanosarcinaceae</taxon>
        <taxon>Methanococcoides</taxon>
    </lineage>
</organism>
<keyword evidence="2" id="KW-1185">Reference proteome</keyword>
<sequence>MAIVILLLTTVTLIDTDDASESIRGVAGSTQNKMPTIEDTLMSELTEVSLDSEVRIVGISYYEDIDAVVIGLEKRTYSDNEHLRNAMINSIFEIMPVVLDHQEELNETNIVFTGSSISLTARGSRTMMKIFHTEINFDLATHIDWNNFTTNEDKDQLLLDEFEYVWWHAVVKRD</sequence>